<dbReference type="AlphaFoldDB" id="A0A420KAG2"/>
<feature type="transmembrane region" description="Helical" evidence="6">
    <location>
        <begin position="258"/>
        <end position="280"/>
    </location>
</feature>
<dbReference type="Gene3D" id="1.20.1250.20">
    <property type="entry name" value="MFS general substrate transporter like domains"/>
    <property type="match status" value="1"/>
</dbReference>
<evidence type="ECO:0000313" key="9">
    <source>
        <dbReference type="Proteomes" id="UP000216225"/>
    </source>
</evidence>
<gene>
    <name evidence="8" type="ORF">CE154_009085</name>
</gene>
<feature type="transmembrane region" description="Helical" evidence="6">
    <location>
        <begin position="383"/>
        <end position="404"/>
    </location>
</feature>
<evidence type="ECO:0000313" key="8">
    <source>
        <dbReference type="EMBL" id="RKJ96195.1"/>
    </source>
</evidence>
<protein>
    <submittedName>
        <fullName evidence="8">MFS transporter</fullName>
    </submittedName>
</protein>
<keyword evidence="4 6" id="KW-1133">Transmembrane helix</keyword>
<feature type="transmembrane region" description="Helical" evidence="6">
    <location>
        <begin position="108"/>
        <end position="131"/>
    </location>
</feature>
<dbReference type="SUPFAM" id="SSF103473">
    <property type="entry name" value="MFS general substrate transporter"/>
    <property type="match status" value="1"/>
</dbReference>
<keyword evidence="3 6" id="KW-0812">Transmembrane</keyword>
<comment type="caution">
    <text evidence="8">The sequence shown here is derived from an EMBL/GenBank/DDBJ whole genome shotgun (WGS) entry which is preliminary data.</text>
</comment>
<accession>A0A420KAG2</accession>
<dbReference type="InterPro" id="IPR036259">
    <property type="entry name" value="MFS_trans_sf"/>
</dbReference>
<name>A0A420KAG2_9BURK</name>
<dbReference type="Proteomes" id="UP000216225">
    <property type="component" value="Unassembled WGS sequence"/>
</dbReference>
<dbReference type="GO" id="GO:0022857">
    <property type="term" value="F:transmembrane transporter activity"/>
    <property type="evidence" value="ECO:0007669"/>
    <property type="project" value="InterPro"/>
</dbReference>
<dbReference type="InterPro" id="IPR011701">
    <property type="entry name" value="MFS"/>
</dbReference>
<reference evidence="8 9" key="1">
    <citation type="submission" date="2018-09" db="EMBL/GenBank/DDBJ databases">
        <title>Genome comparison of Alicycliphilus sp. BQ1, a polyurethanolytic bacterium, with its closest phylogenetic relatives Alicycliphilus denitrificans BC and K601, unable to attack polyurethane.</title>
        <authorList>
            <person name="Loza-Tavera H."/>
            <person name="Lozano L."/>
            <person name="Cevallos M."/>
            <person name="Maya-Lucas O."/>
            <person name="Garcia-Mena J."/>
            <person name="Hernandez J."/>
        </authorList>
    </citation>
    <scope>NUCLEOTIDE SEQUENCE [LARGE SCALE GENOMIC DNA]</scope>
    <source>
        <strain evidence="8 9">BQ1</strain>
    </source>
</reference>
<dbReference type="InterPro" id="IPR020846">
    <property type="entry name" value="MFS_dom"/>
</dbReference>
<evidence type="ECO:0000256" key="1">
    <source>
        <dbReference type="ARBA" id="ARBA00004651"/>
    </source>
</evidence>
<dbReference type="PROSITE" id="PS50850">
    <property type="entry name" value="MFS"/>
    <property type="match status" value="1"/>
</dbReference>
<evidence type="ECO:0000256" key="2">
    <source>
        <dbReference type="ARBA" id="ARBA00022475"/>
    </source>
</evidence>
<comment type="subcellular location">
    <subcellularLocation>
        <location evidence="1">Cell membrane</location>
        <topology evidence="1">Multi-pass membrane protein</topology>
    </subcellularLocation>
</comment>
<feature type="transmembrane region" description="Helical" evidence="6">
    <location>
        <begin position="349"/>
        <end position="371"/>
    </location>
</feature>
<feature type="domain" description="Major facilitator superfamily (MFS) profile" evidence="7">
    <location>
        <begin position="17"/>
        <end position="412"/>
    </location>
</feature>
<dbReference type="InterPro" id="IPR050189">
    <property type="entry name" value="MFS_Efflux_Transporters"/>
</dbReference>
<dbReference type="Pfam" id="PF07690">
    <property type="entry name" value="MFS_1"/>
    <property type="match status" value="1"/>
</dbReference>
<dbReference type="RefSeq" id="WP_094437781.1">
    <property type="nucleotide sequence ID" value="NZ_NKDB02000002.1"/>
</dbReference>
<evidence type="ECO:0000259" key="7">
    <source>
        <dbReference type="PROSITE" id="PS50850"/>
    </source>
</evidence>
<feature type="transmembrane region" description="Helical" evidence="6">
    <location>
        <begin position="292"/>
        <end position="314"/>
    </location>
</feature>
<dbReference type="EMBL" id="NKDB02000002">
    <property type="protein sequence ID" value="RKJ96195.1"/>
    <property type="molecule type" value="Genomic_DNA"/>
</dbReference>
<organism evidence="8 9">
    <name type="scientific">Alicycliphilus denitrificans</name>
    <dbReference type="NCBI Taxonomy" id="179636"/>
    <lineage>
        <taxon>Bacteria</taxon>
        <taxon>Pseudomonadati</taxon>
        <taxon>Pseudomonadota</taxon>
        <taxon>Betaproteobacteria</taxon>
        <taxon>Burkholderiales</taxon>
        <taxon>Comamonadaceae</taxon>
        <taxon>Alicycliphilus</taxon>
    </lineage>
</organism>
<dbReference type="PANTHER" id="PTHR43124">
    <property type="entry name" value="PURINE EFFLUX PUMP PBUE"/>
    <property type="match status" value="1"/>
</dbReference>
<evidence type="ECO:0000256" key="5">
    <source>
        <dbReference type="ARBA" id="ARBA00023136"/>
    </source>
</evidence>
<feature type="transmembrane region" description="Helical" evidence="6">
    <location>
        <begin position="56"/>
        <end position="78"/>
    </location>
</feature>
<evidence type="ECO:0000256" key="4">
    <source>
        <dbReference type="ARBA" id="ARBA00022989"/>
    </source>
</evidence>
<feature type="transmembrane region" description="Helical" evidence="6">
    <location>
        <begin position="320"/>
        <end position="337"/>
    </location>
</feature>
<evidence type="ECO:0000256" key="3">
    <source>
        <dbReference type="ARBA" id="ARBA00022692"/>
    </source>
</evidence>
<feature type="transmembrane region" description="Helical" evidence="6">
    <location>
        <begin position="211"/>
        <end position="238"/>
    </location>
</feature>
<feature type="transmembrane region" description="Helical" evidence="6">
    <location>
        <begin position="143"/>
        <end position="164"/>
    </location>
</feature>
<feature type="transmembrane region" description="Helical" evidence="6">
    <location>
        <begin position="170"/>
        <end position="190"/>
    </location>
</feature>
<dbReference type="PANTHER" id="PTHR43124:SF3">
    <property type="entry name" value="CHLORAMPHENICOL EFFLUX PUMP RV0191"/>
    <property type="match status" value="1"/>
</dbReference>
<proteinExistence type="predicted"/>
<sequence>MTSAPDAPALAPRAALAMLVALTSGFALSSAFRTVAAILAAPLQADFALSPQALGVFAATFHFTFGAMQLFMGIGIDLYGVRRTILAAFPLCIAGALLSALAPGLGLLVLGQALIGVGCAPAFLVCTVFIARHFAPQRFASMSGMAMALGTLGMLFTGTPLAWLVQQWSWRAGFAVLALMALLAWLWMWRSVREPARSPAHGAPRESVREAVLRFAALFTLAHTWGIVALGAVTYAALISLRGLWLGPMLIARHGFSLVQSGNVALALSVVALCGPMLFGRIDPGPAVRRRWIVACTLLLALLFAAMALLHSAWVDVACMLLTGLLSGFIVLQYADVRTAYPAALTGRAMAVFTMAMFLGVAAMQWFTGLVASLAQERGMDPFVAVMGCIAALLVLGAGAFKALPNPPPDGA</sequence>
<evidence type="ECO:0000256" key="6">
    <source>
        <dbReference type="SAM" id="Phobius"/>
    </source>
</evidence>
<feature type="transmembrane region" description="Helical" evidence="6">
    <location>
        <begin position="85"/>
        <end position="102"/>
    </location>
</feature>
<dbReference type="GO" id="GO:0005886">
    <property type="term" value="C:plasma membrane"/>
    <property type="evidence" value="ECO:0007669"/>
    <property type="project" value="UniProtKB-SubCell"/>
</dbReference>
<keyword evidence="2" id="KW-1003">Cell membrane</keyword>
<keyword evidence="5 6" id="KW-0472">Membrane</keyword>